<proteinExistence type="predicted"/>
<evidence type="ECO:0000313" key="2">
    <source>
        <dbReference type="EMBL" id="GBP79226.1"/>
    </source>
</evidence>
<feature type="region of interest" description="Disordered" evidence="1">
    <location>
        <begin position="1"/>
        <end position="37"/>
    </location>
</feature>
<feature type="compositionally biased region" description="Gly residues" evidence="1">
    <location>
        <begin position="20"/>
        <end position="37"/>
    </location>
</feature>
<gene>
    <name evidence="2" type="ORF">EVAR_67901_1</name>
</gene>
<protein>
    <submittedName>
        <fullName evidence="2">Uncharacterized protein</fullName>
    </submittedName>
</protein>
<evidence type="ECO:0000256" key="1">
    <source>
        <dbReference type="SAM" id="MobiDB-lite"/>
    </source>
</evidence>
<keyword evidence="3" id="KW-1185">Reference proteome</keyword>
<dbReference type="AlphaFoldDB" id="A0A4C1YSH6"/>
<accession>A0A4C1YSH6</accession>
<comment type="caution">
    <text evidence="2">The sequence shown here is derived from an EMBL/GenBank/DDBJ whole genome shotgun (WGS) entry which is preliminary data.</text>
</comment>
<organism evidence="2 3">
    <name type="scientific">Eumeta variegata</name>
    <name type="common">Bagworm moth</name>
    <name type="synonym">Eumeta japonica</name>
    <dbReference type="NCBI Taxonomy" id="151549"/>
    <lineage>
        <taxon>Eukaryota</taxon>
        <taxon>Metazoa</taxon>
        <taxon>Ecdysozoa</taxon>
        <taxon>Arthropoda</taxon>
        <taxon>Hexapoda</taxon>
        <taxon>Insecta</taxon>
        <taxon>Pterygota</taxon>
        <taxon>Neoptera</taxon>
        <taxon>Endopterygota</taxon>
        <taxon>Lepidoptera</taxon>
        <taxon>Glossata</taxon>
        <taxon>Ditrysia</taxon>
        <taxon>Tineoidea</taxon>
        <taxon>Psychidae</taxon>
        <taxon>Oiketicinae</taxon>
        <taxon>Eumeta</taxon>
    </lineage>
</organism>
<feature type="compositionally biased region" description="Basic and acidic residues" evidence="1">
    <location>
        <begin position="1"/>
        <end position="11"/>
    </location>
</feature>
<evidence type="ECO:0000313" key="3">
    <source>
        <dbReference type="Proteomes" id="UP000299102"/>
    </source>
</evidence>
<sequence length="225" mass="24747">MDRRPGERRADNQNNNVMIGAGGVGARGGGGRRGPGGGGPSVFILNTRPAADCWKVLSPFASTKKYLTSISLTVRKELIDMSYPHTPRNDSNAPYEIVKFLNKRIKRSNCRPNGTSVQFDIKRNSRGQMHAYDFNKNVIITPIKALSWRAHGPSYIILARRARSRPPAAGSKHSTRAASDRDALGSCSDVRSISSDSISAIDDFYWTRTTRKSCPQSPLFLAPIK</sequence>
<dbReference type="EMBL" id="BGZK01001405">
    <property type="protein sequence ID" value="GBP79226.1"/>
    <property type="molecule type" value="Genomic_DNA"/>
</dbReference>
<name>A0A4C1YSH6_EUMVA</name>
<feature type="region of interest" description="Disordered" evidence="1">
    <location>
        <begin position="166"/>
        <end position="189"/>
    </location>
</feature>
<reference evidence="2 3" key="1">
    <citation type="journal article" date="2019" name="Commun. Biol.">
        <title>The bagworm genome reveals a unique fibroin gene that provides high tensile strength.</title>
        <authorList>
            <person name="Kono N."/>
            <person name="Nakamura H."/>
            <person name="Ohtoshi R."/>
            <person name="Tomita M."/>
            <person name="Numata K."/>
            <person name="Arakawa K."/>
        </authorList>
    </citation>
    <scope>NUCLEOTIDE SEQUENCE [LARGE SCALE GENOMIC DNA]</scope>
</reference>
<dbReference type="Proteomes" id="UP000299102">
    <property type="component" value="Unassembled WGS sequence"/>
</dbReference>